<keyword evidence="9 12" id="KW-0472">Membrane</keyword>
<evidence type="ECO:0000256" key="4">
    <source>
        <dbReference type="ARBA" id="ARBA00022475"/>
    </source>
</evidence>
<dbReference type="SUPFAM" id="SSF54523">
    <property type="entry name" value="Pili subunits"/>
    <property type="match status" value="1"/>
</dbReference>
<dbReference type="InterPro" id="IPR051621">
    <property type="entry name" value="T2SS_protein_J"/>
</dbReference>
<evidence type="ECO:0000313" key="14">
    <source>
        <dbReference type="Proteomes" id="UP001465331"/>
    </source>
</evidence>
<evidence type="ECO:0000256" key="3">
    <source>
        <dbReference type="ARBA" id="ARBA00021539"/>
    </source>
</evidence>
<dbReference type="NCBIfam" id="TIGR01711">
    <property type="entry name" value="gspJ"/>
    <property type="match status" value="1"/>
</dbReference>
<keyword evidence="14" id="KW-1185">Reference proteome</keyword>
<keyword evidence="5" id="KW-0488">Methylation</keyword>
<dbReference type="PROSITE" id="PS00409">
    <property type="entry name" value="PROKAR_NTER_METHYL"/>
    <property type="match status" value="1"/>
</dbReference>
<evidence type="ECO:0000256" key="9">
    <source>
        <dbReference type="ARBA" id="ARBA00023136"/>
    </source>
</evidence>
<dbReference type="Gene3D" id="3.10.610.10">
    <property type="entry name" value="GSPII I/J protein-like"/>
    <property type="match status" value="1"/>
</dbReference>
<keyword evidence="10" id="KW-0175">Coiled coil</keyword>
<keyword evidence="8 12" id="KW-1133">Transmembrane helix</keyword>
<dbReference type="InterPro" id="IPR010055">
    <property type="entry name" value="T2SS_protein-GspJ"/>
</dbReference>
<keyword evidence="7 12" id="KW-0812">Transmembrane</keyword>
<keyword evidence="6" id="KW-0997">Cell inner membrane</keyword>
<evidence type="ECO:0000256" key="7">
    <source>
        <dbReference type="ARBA" id="ARBA00022692"/>
    </source>
</evidence>
<feature type="transmembrane region" description="Helical" evidence="12">
    <location>
        <begin position="21"/>
        <end position="44"/>
    </location>
</feature>
<comment type="similarity">
    <text evidence="2">Belongs to the GSP J family.</text>
</comment>
<evidence type="ECO:0000256" key="10">
    <source>
        <dbReference type="SAM" id="Coils"/>
    </source>
</evidence>
<evidence type="ECO:0000256" key="1">
    <source>
        <dbReference type="ARBA" id="ARBA00004377"/>
    </source>
</evidence>
<evidence type="ECO:0000256" key="12">
    <source>
        <dbReference type="SAM" id="Phobius"/>
    </source>
</evidence>
<evidence type="ECO:0000256" key="2">
    <source>
        <dbReference type="ARBA" id="ARBA00011084"/>
    </source>
</evidence>
<accession>A0ABV2AE04</accession>
<comment type="caution">
    <text evidence="13">The sequence shown here is derived from an EMBL/GenBank/DDBJ whole genome shotgun (WGS) entry which is preliminary data.</text>
</comment>
<dbReference type="Gene3D" id="2.10.70.20">
    <property type="entry name" value="gspk-gspi-gspj complex like domains"/>
    <property type="match status" value="1"/>
</dbReference>
<evidence type="ECO:0000313" key="13">
    <source>
        <dbReference type="EMBL" id="MES0875116.1"/>
    </source>
</evidence>
<feature type="coiled-coil region" evidence="10">
    <location>
        <begin position="50"/>
        <end position="84"/>
    </location>
</feature>
<dbReference type="InterPro" id="IPR012902">
    <property type="entry name" value="N_methyl_site"/>
</dbReference>
<sequence>MTSPIDSYRSPRPRGTASGRHAGFTLLELVVVIAIFAVFSLMAYGGLDSVLKTRAQVEQAQARIAQMQKAYLRLRDDLQQIRHRPARDGFGDTQPAVRSGERGYLEFTRAGWRNPLRLPRPGLERVAYRFEDGELIRMSWRVLDLAQDSKPVETVLLDGIERMRWRYLDEAREWRDAWPAEILDRPETAAPPRAIELMLEVRDLGQVVYLFRIGTDFPVIPARYGSEAGNRTGGVTDIPGSGGANDAIAPADPSEFP</sequence>
<protein>
    <recommendedName>
        <fullName evidence="3">Type II secretion system protein J</fullName>
    </recommendedName>
</protein>
<dbReference type="PANTHER" id="PTHR39583">
    <property type="entry name" value="TYPE II SECRETION SYSTEM PROTEIN J-RELATED"/>
    <property type="match status" value="1"/>
</dbReference>
<dbReference type="Pfam" id="PF11612">
    <property type="entry name" value="T2SSJ"/>
    <property type="match status" value="1"/>
</dbReference>
<evidence type="ECO:0000256" key="6">
    <source>
        <dbReference type="ARBA" id="ARBA00022519"/>
    </source>
</evidence>
<organism evidence="13 14">
    <name type="scientific">Sinimarinibacterium thermocellulolyticum</name>
    <dbReference type="NCBI Taxonomy" id="3170016"/>
    <lineage>
        <taxon>Bacteria</taxon>
        <taxon>Pseudomonadati</taxon>
        <taxon>Pseudomonadota</taxon>
        <taxon>Gammaproteobacteria</taxon>
        <taxon>Nevskiales</taxon>
        <taxon>Nevskiaceae</taxon>
        <taxon>Sinimarinibacterium</taxon>
    </lineage>
</organism>
<evidence type="ECO:0000256" key="11">
    <source>
        <dbReference type="SAM" id="MobiDB-lite"/>
    </source>
</evidence>
<dbReference type="InterPro" id="IPR045584">
    <property type="entry name" value="Pilin-like"/>
</dbReference>
<comment type="subcellular location">
    <subcellularLocation>
        <location evidence="1">Cell inner membrane</location>
        <topology evidence="1">Single-pass membrane protein</topology>
    </subcellularLocation>
</comment>
<feature type="region of interest" description="Disordered" evidence="11">
    <location>
        <begin position="230"/>
        <end position="257"/>
    </location>
</feature>
<evidence type="ECO:0000256" key="8">
    <source>
        <dbReference type="ARBA" id="ARBA00022989"/>
    </source>
</evidence>
<keyword evidence="4" id="KW-1003">Cell membrane</keyword>
<evidence type="ECO:0000256" key="5">
    <source>
        <dbReference type="ARBA" id="ARBA00022481"/>
    </source>
</evidence>
<dbReference type="RefSeq" id="WP_352890492.1">
    <property type="nucleotide sequence ID" value="NZ_JBEPIJ010000021.1"/>
</dbReference>
<proteinExistence type="inferred from homology"/>
<reference evidence="13 14" key="1">
    <citation type="submission" date="2024-06" db="EMBL/GenBank/DDBJ databases">
        <authorList>
            <person name="Li Z."/>
            <person name="Jiang Y."/>
        </authorList>
    </citation>
    <scope>NUCLEOTIDE SEQUENCE [LARGE SCALE GENOMIC DNA]</scope>
    <source>
        <strain evidence="13 14">HSW-8</strain>
    </source>
</reference>
<gene>
    <name evidence="13" type="primary">gspJ</name>
    <name evidence="13" type="ORF">ABSH63_14025</name>
</gene>
<dbReference type="Pfam" id="PF07963">
    <property type="entry name" value="N_methyl"/>
    <property type="match status" value="1"/>
</dbReference>
<dbReference type="NCBIfam" id="TIGR02532">
    <property type="entry name" value="IV_pilin_GFxxxE"/>
    <property type="match status" value="1"/>
</dbReference>
<name>A0ABV2AE04_9GAMM</name>
<dbReference type="PANTHER" id="PTHR39583:SF2">
    <property type="entry name" value="TYPE II SECRETION SYSTEM PROTEIN J"/>
    <property type="match status" value="1"/>
</dbReference>
<dbReference type="Proteomes" id="UP001465331">
    <property type="component" value="Unassembled WGS sequence"/>
</dbReference>
<dbReference type="EMBL" id="JBEPIJ010000021">
    <property type="protein sequence ID" value="MES0875116.1"/>
    <property type="molecule type" value="Genomic_DNA"/>
</dbReference>